<evidence type="ECO:0000313" key="1">
    <source>
        <dbReference type="EMBL" id="GBR76147.1"/>
    </source>
</evidence>
<sequence length="85" mass="9893">MKLAKSELEQIPGIGKNMAQHLINAGYPTIASLRGQNPEKIYFKDCQFQNMQVDRCALYQYRLAVAYANGTITDPEKLKWWNWRD</sequence>
<evidence type="ECO:0000313" key="2">
    <source>
        <dbReference type="Proteomes" id="UP000275925"/>
    </source>
</evidence>
<dbReference type="AlphaFoldDB" id="A0A388TGD3"/>
<gene>
    <name evidence="1" type="ORF">NO2_0744</name>
</gene>
<keyword evidence="2" id="KW-1185">Reference proteome</keyword>
<accession>A0A388TGD3</accession>
<organism evidence="1 2">
    <name type="scientific">Candidatus Termititenax persephonae</name>
    <dbReference type="NCBI Taxonomy" id="2218525"/>
    <lineage>
        <taxon>Bacteria</taxon>
        <taxon>Bacillati</taxon>
        <taxon>Candidatus Margulisiibacteriota</taxon>
        <taxon>Candidatus Termititenacia</taxon>
        <taxon>Candidatus Termititenacales</taxon>
        <taxon>Candidatus Termititenacaceae</taxon>
        <taxon>Candidatus Termititenax</taxon>
    </lineage>
</organism>
<dbReference type="InterPro" id="IPR021725">
    <property type="entry name" value="Cdd1"/>
</dbReference>
<dbReference type="Proteomes" id="UP000275925">
    <property type="component" value="Unassembled WGS sequence"/>
</dbReference>
<reference evidence="1 2" key="1">
    <citation type="journal article" date="2019" name="ISME J.">
        <title>Genome analyses of uncultured TG2/ZB3 bacteria in 'Margulisbacteria' specifically attached to ectosymbiotic spirochetes of protists in the termite gut.</title>
        <authorList>
            <person name="Utami Y.D."/>
            <person name="Kuwahara H."/>
            <person name="Igai K."/>
            <person name="Murakami T."/>
            <person name="Sugaya K."/>
            <person name="Morikawa T."/>
            <person name="Nagura Y."/>
            <person name="Yuki M."/>
            <person name="Deevong P."/>
            <person name="Inoue T."/>
            <person name="Kihara K."/>
            <person name="Lo N."/>
            <person name="Yamada A."/>
            <person name="Ohkuma M."/>
            <person name="Hongoh Y."/>
        </authorList>
    </citation>
    <scope>NUCLEOTIDE SEQUENCE [LARGE SCALE GENOMIC DNA]</scope>
    <source>
        <strain evidence="1">NkOx7-02</strain>
    </source>
</reference>
<dbReference type="Gene3D" id="1.10.150.20">
    <property type="entry name" value="5' to 3' exonuclease, C-terminal subdomain"/>
    <property type="match status" value="1"/>
</dbReference>
<dbReference type="EMBL" id="BGZO01000016">
    <property type="protein sequence ID" value="GBR76147.1"/>
    <property type="molecule type" value="Genomic_DNA"/>
</dbReference>
<protein>
    <submittedName>
        <fullName evidence="1">Pathogenicity locus</fullName>
    </submittedName>
</protein>
<name>A0A388TGD3_9BACT</name>
<comment type="caution">
    <text evidence="1">The sequence shown here is derived from an EMBL/GenBank/DDBJ whole genome shotgun (WGS) entry which is preliminary data.</text>
</comment>
<dbReference type="Pfam" id="PF11731">
    <property type="entry name" value="Cdd1"/>
    <property type="match status" value="1"/>
</dbReference>
<proteinExistence type="predicted"/>